<dbReference type="Gene3D" id="1.10.3380.10">
    <property type="entry name" value="Sec63 N-terminal domain-like domain"/>
    <property type="match status" value="1"/>
</dbReference>
<dbReference type="GO" id="GO:0051321">
    <property type="term" value="P:meiotic cell cycle"/>
    <property type="evidence" value="ECO:0007669"/>
    <property type="project" value="UniProtKB-KW"/>
</dbReference>
<evidence type="ECO:0000256" key="6">
    <source>
        <dbReference type="ARBA" id="ARBA00023235"/>
    </source>
</evidence>
<feature type="domain" description="Helicase C-terminal" evidence="13">
    <location>
        <begin position="342"/>
        <end position="530"/>
    </location>
</feature>
<accession>A0A6G1HF38</accession>
<dbReference type="FunFam" id="1.10.10.10:FF:000012">
    <property type="entry name" value="U5 small nuclear ribonucleoprotein helicase"/>
    <property type="match status" value="1"/>
</dbReference>
<dbReference type="GO" id="GO:0016787">
    <property type="term" value="F:hydrolase activity"/>
    <property type="evidence" value="ECO:0007669"/>
    <property type="project" value="UniProtKB-KW"/>
</dbReference>
<dbReference type="OrthoDB" id="5575at2759"/>
<dbReference type="PANTHER" id="PTHR47835">
    <property type="entry name" value="HFM1, ATP DEPENDENT DNA HELICASE HOMOLOG"/>
    <property type="match status" value="1"/>
</dbReference>
<dbReference type="InterPro" id="IPR027417">
    <property type="entry name" value="P-loop_NTPase"/>
</dbReference>
<evidence type="ECO:0000256" key="8">
    <source>
        <dbReference type="ARBA" id="ARBA00034617"/>
    </source>
</evidence>
<dbReference type="EMBL" id="ML977138">
    <property type="protein sequence ID" value="KAF1991793.1"/>
    <property type="molecule type" value="Genomic_DNA"/>
</dbReference>
<dbReference type="GO" id="GO:0005524">
    <property type="term" value="F:ATP binding"/>
    <property type="evidence" value="ECO:0007669"/>
    <property type="project" value="UniProtKB-KW"/>
</dbReference>
<dbReference type="InterPro" id="IPR052247">
    <property type="entry name" value="Meiotic_Crossover_Helicase"/>
</dbReference>
<comment type="catalytic activity">
    <reaction evidence="10">
        <text>ATP + H2O = ADP + phosphate + H(+)</text>
        <dbReference type="Rhea" id="RHEA:13065"/>
        <dbReference type="ChEBI" id="CHEBI:15377"/>
        <dbReference type="ChEBI" id="CHEBI:15378"/>
        <dbReference type="ChEBI" id="CHEBI:30616"/>
        <dbReference type="ChEBI" id="CHEBI:43474"/>
        <dbReference type="ChEBI" id="CHEBI:456216"/>
        <dbReference type="EC" id="5.6.2.4"/>
    </reaction>
</comment>
<feature type="compositionally biased region" description="Polar residues" evidence="11">
    <location>
        <begin position="1023"/>
        <end position="1034"/>
    </location>
</feature>
<feature type="compositionally biased region" description="Basic and acidic residues" evidence="11">
    <location>
        <begin position="1082"/>
        <end position="1096"/>
    </location>
</feature>
<dbReference type="SMART" id="SM00973">
    <property type="entry name" value="Sec63"/>
    <property type="match status" value="1"/>
</dbReference>
<dbReference type="GO" id="GO:0043138">
    <property type="term" value="F:3'-5' DNA helicase activity"/>
    <property type="evidence" value="ECO:0007669"/>
    <property type="project" value="UniProtKB-EC"/>
</dbReference>
<keyword evidence="4" id="KW-0347">Helicase</keyword>
<feature type="domain" description="Helicase ATP-binding" evidence="12">
    <location>
        <begin position="126"/>
        <end position="300"/>
    </location>
</feature>
<comment type="catalytic activity">
    <reaction evidence="8">
        <text>Couples ATP hydrolysis with the unwinding of duplex DNA by translocating in the 3'-5' direction.</text>
        <dbReference type="EC" id="5.6.2.4"/>
    </reaction>
</comment>
<name>A0A6G1HF38_9PEZI</name>
<dbReference type="PROSITE" id="PS51192">
    <property type="entry name" value="HELICASE_ATP_BIND_1"/>
    <property type="match status" value="1"/>
</dbReference>
<dbReference type="SMART" id="SM00490">
    <property type="entry name" value="HELICc"/>
    <property type="match status" value="1"/>
</dbReference>
<evidence type="ECO:0000256" key="1">
    <source>
        <dbReference type="ARBA" id="ARBA00010140"/>
    </source>
</evidence>
<keyword evidence="2" id="KW-0547">Nucleotide-binding</keyword>
<dbReference type="PANTHER" id="PTHR47835:SF3">
    <property type="entry name" value="HELICASE FOR MEIOSIS 1"/>
    <property type="match status" value="1"/>
</dbReference>
<evidence type="ECO:0000313" key="15">
    <source>
        <dbReference type="Proteomes" id="UP000800041"/>
    </source>
</evidence>
<dbReference type="SUPFAM" id="SSF158702">
    <property type="entry name" value="Sec63 N-terminal domain-like"/>
    <property type="match status" value="1"/>
</dbReference>
<feature type="compositionally biased region" description="Polar residues" evidence="11">
    <location>
        <begin position="22"/>
        <end position="46"/>
    </location>
</feature>
<dbReference type="EC" id="5.6.2.4" evidence="9"/>
<feature type="compositionally biased region" description="Polar residues" evidence="11">
    <location>
        <begin position="1343"/>
        <end position="1356"/>
    </location>
</feature>
<gene>
    <name evidence="14" type="ORF">K402DRAFT_388341</name>
</gene>
<dbReference type="SUPFAM" id="SSF46785">
    <property type="entry name" value="Winged helix' DNA-binding domain"/>
    <property type="match status" value="1"/>
</dbReference>
<comment type="similarity">
    <text evidence="1">Belongs to the helicase family. SKI2 subfamily.</text>
</comment>
<keyword evidence="15" id="KW-1185">Reference proteome</keyword>
<dbReference type="Gene3D" id="1.10.10.10">
    <property type="entry name" value="Winged helix-like DNA-binding domain superfamily/Winged helix DNA-binding domain"/>
    <property type="match status" value="1"/>
</dbReference>
<dbReference type="Gene3D" id="3.40.50.300">
    <property type="entry name" value="P-loop containing nucleotide triphosphate hydrolases"/>
    <property type="match status" value="2"/>
</dbReference>
<dbReference type="InterPro" id="IPR036390">
    <property type="entry name" value="WH_DNA-bd_sf"/>
</dbReference>
<evidence type="ECO:0000256" key="4">
    <source>
        <dbReference type="ARBA" id="ARBA00022806"/>
    </source>
</evidence>
<dbReference type="PROSITE" id="PS51194">
    <property type="entry name" value="HELICASE_CTER"/>
    <property type="match status" value="1"/>
</dbReference>
<evidence type="ECO:0000313" key="14">
    <source>
        <dbReference type="EMBL" id="KAF1991793.1"/>
    </source>
</evidence>
<evidence type="ECO:0000256" key="2">
    <source>
        <dbReference type="ARBA" id="ARBA00022741"/>
    </source>
</evidence>
<feature type="region of interest" description="Disordered" evidence="11">
    <location>
        <begin position="1238"/>
        <end position="1270"/>
    </location>
</feature>
<evidence type="ECO:0000259" key="13">
    <source>
        <dbReference type="PROSITE" id="PS51194"/>
    </source>
</evidence>
<organism evidence="14 15">
    <name type="scientific">Aulographum hederae CBS 113979</name>
    <dbReference type="NCBI Taxonomy" id="1176131"/>
    <lineage>
        <taxon>Eukaryota</taxon>
        <taxon>Fungi</taxon>
        <taxon>Dikarya</taxon>
        <taxon>Ascomycota</taxon>
        <taxon>Pezizomycotina</taxon>
        <taxon>Dothideomycetes</taxon>
        <taxon>Pleosporomycetidae</taxon>
        <taxon>Aulographales</taxon>
        <taxon>Aulographaceae</taxon>
    </lineage>
</organism>
<dbReference type="Pfam" id="PF00270">
    <property type="entry name" value="DEAD"/>
    <property type="match status" value="1"/>
</dbReference>
<dbReference type="Pfam" id="PF00271">
    <property type="entry name" value="Helicase_C"/>
    <property type="match status" value="1"/>
</dbReference>
<reference evidence="14" key="1">
    <citation type="journal article" date="2020" name="Stud. Mycol.">
        <title>101 Dothideomycetes genomes: a test case for predicting lifestyles and emergence of pathogens.</title>
        <authorList>
            <person name="Haridas S."/>
            <person name="Albert R."/>
            <person name="Binder M."/>
            <person name="Bloem J."/>
            <person name="Labutti K."/>
            <person name="Salamov A."/>
            <person name="Andreopoulos B."/>
            <person name="Baker S."/>
            <person name="Barry K."/>
            <person name="Bills G."/>
            <person name="Bluhm B."/>
            <person name="Cannon C."/>
            <person name="Castanera R."/>
            <person name="Culley D."/>
            <person name="Daum C."/>
            <person name="Ezra D."/>
            <person name="Gonzalez J."/>
            <person name="Henrissat B."/>
            <person name="Kuo A."/>
            <person name="Liang C."/>
            <person name="Lipzen A."/>
            <person name="Lutzoni F."/>
            <person name="Magnuson J."/>
            <person name="Mondo S."/>
            <person name="Nolan M."/>
            <person name="Ohm R."/>
            <person name="Pangilinan J."/>
            <person name="Park H.-J."/>
            <person name="Ramirez L."/>
            <person name="Alfaro M."/>
            <person name="Sun H."/>
            <person name="Tritt A."/>
            <person name="Yoshinaga Y."/>
            <person name="Zwiers L.-H."/>
            <person name="Turgeon B."/>
            <person name="Goodwin S."/>
            <person name="Spatafora J."/>
            <person name="Crous P."/>
            <person name="Grigoriev I."/>
        </authorList>
    </citation>
    <scope>NUCLEOTIDE SEQUENCE</scope>
    <source>
        <strain evidence="14">CBS 113979</strain>
    </source>
</reference>
<evidence type="ECO:0000256" key="10">
    <source>
        <dbReference type="ARBA" id="ARBA00048988"/>
    </source>
</evidence>
<dbReference type="InterPro" id="IPR014001">
    <property type="entry name" value="Helicase_ATP-bd"/>
</dbReference>
<dbReference type="Pfam" id="PF02889">
    <property type="entry name" value="Sec63"/>
    <property type="match status" value="1"/>
</dbReference>
<dbReference type="SUPFAM" id="SSF52540">
    <property type="entry name" value="P-loop containing nucleoside triphosphate hydrolases"/>
    <property type="match status" value="1"/>
</dbReference>
<evidence type="ECO:0000256" key="5">
    <source>
        <dbReference type="ARBA" id="ARBA00022840"/>
    </source>
</evidence>
<dbReference type="FunFam" id="1.10.3380.10:FF:000012">
    <property type="entry name" value="DEAD/DEAH box DNA helicase"/>
    <property type="match status" value="1"/>
</dbReference>
<feature type="compositionally biased region" description="Polar residues" evidence="11">
    <location>
        <begin position="1313"/>
        <end position="1334"/>
    </location>
</feature>
<evidence type="ECO:0000256" key="7">
    <source>
        <dbReference type="ARBA" id="ARBA00023254"/>
    </source>
</evidence>
<keyword evidence="5" id="KW-0067">ATP-binding</keyword>
<dbReference type="Proteomes" id="UP000800041">
    <property type="component" value="Unassembled WGS sequence"/>
</dbReference>
<dbReference type="Pfam" id="PF23445">
    <property type="entry name" value="WHD_SNRNP200"/>
    <property type="match status" value="1"/>
</dbReference>
<keyword evidence="7" id="KW-0469">Meiosis</keyword>
<protein>
    <recommendedName>
        <fullName evidence="9">DNA 3'-5' helicase</fullName>
        <ecNumber evidence="9">5.6.2.4</ecNumber>
    </recommendedName>
</protein>
<dbReference type="InterPro" id="IPR001650">
    <property type="entry name" value="Helicase_C-like"/>
</dbReference>
<sequence>MVDCITDYPSAPINPLSHYAYQQPQRAMSSSPRGDIISSPSAQASQRRIIPARPHPGGQSRVYERESPVAEFRPEHHAAGSKESQGSRGLRLVQGIEIISTRELPDRFRSLYAFPNFNAVQSKCFETVYKTGDNFVVSSPTGSGKTVILELAICRAIQGFPNGQFKIVYQAPTKSLCSERHQDWKKRFGPLGLECAELTGDTSHVELRNVANATIIVTTPEKWDAMTRKWKDHAKLMQLVKLFLIDEVHILKEDRGATLEAVVSRMKSVGSQVRFVALSATVPNSDDIATWLGKDPMNQHLSAAREVFGEEFRPVKLQKHVVGFHASNSANDFVFDKMLDSKLPEVICKYSHKKPIMIFCPTRASTVATAKVLAKWWATKGPRDRYWESPRREVKVTDPDLKKCLASAVAYHNAGVELHDRKAVEEGFLSGNVNVICCTSTLAVGINLPCHFVIIKNTVSYIGSATKEYSDLEVMQMLGRAGRPQFDVSAVAVIMTRQEKTRHYEKMVSGQEILESCLHLNLIDHLNAEIGLGTVTDVESAKKWLNGTFLYVRLKKNPSHYRLEGDSGRGQIDDRIEEICCRDLEELQKHDLVTGDNKLRTTEYGEAMARYYLRFPTMVTFLQLPQRPKLSEILSCLAQAVEFKEIRFRSGEKALYKDLNKSPSIKFPIHVDLALPAHKVSLIIQSVLGGADLPTDEKTAKHLTQYQKEVAMIFQHTHRLICCIIDCQLHREDSIGIRNALTLGRSLGARVWDDSPMQMRQIEGIGIVSVRKLVNAGITSIEALEATEAHRIETVLSRHPPYGLKLLDKLRGFPRLRVHVKTSGSPTRQDSGVRVNIKAEIGFMNERPPETFLNKDIYIVFLAESSDGHKIHFARLSAKKLSKGQDVLFSAVISHQAQSINCFVMCDGIAGTCRQASLKPDIPPSWFPLTNPHHPSQHITVRKDPGSKLPMNTSRRRIESPRSQWERMESEEYGNDGVDDSDLVQAAAGLEDLDFEHIDDYSTSTAAATRRNTAKNAGKSHHATNPATVEDWQPTQLPNGKYACNHKCRDKTACKHLCCRDGVDKPPKAPKGQNKTHVAPESTEKSKKSPLTKEKGQTTLPMSLNAQKGIVNLPNPMAADIPIIDLSNDDRHQNFLSQAPKEYKNLSRLHDSVQKTPQTFPACISSKMPGFLQALGARSRPAFLQDDVDDEFEDIGDDFFADDDHMTALVESEKMATGEASRARVQATSFITAKQLARNNHPAVEEPVIPSSDAASSQSRHFGSVAPRSTDYQESALDEFSDLVDFTAGTGNDRNESRAGEKDRSIFVMGLSSDVTAGNDTEMTSSTGETLPKTQKSKRSQDKISGSVTGGENQTIGEHPKKRKLDAYETTEGSKENNEAEPENKSAVPPEWEGIDEWMWSMFKDTVEIVG</sequence>
<evidence type="ECO:0000259" key="12">
    <source>
        <dbReference type="PROSITE" id="PS51192"/>
    </source>
</evidence>
<keyword evidence="3 14" id="KW-0378">Hydrolase</keyword>
<feature type="compositionally biased region" description="Basic and acidic residues" evidence="11">
    <location>
        <begin position="1372"/>
        <end position="1384"/>
    </location>
</feature>
<feature type="region of interest" description="Disordered" evidence="11">
    <location>
        <begin position="1064"/>
        <end position="1098"/>
    </location>
</feature>
<proteinExistence type="inferred from homology"/>
<dbReference type="InterPro" id="IPR057842">
    <property type="entry name" value="WH_MER3"/>
</dbReference>
<dbReference type="SMART" id="SM00487">
    <property type="entry name" value="DEXDc"/>
    <property type="match status" value="1"/>
</dbReference>
<evidence type="ECO:0000256" key="3">
    <source>
        <dbReference type="ARBA" id="ARBA00022801"/>
    </source>
</evidence>
<dbReference type="InterPro" id="IPR036388">
    <property type="entry name" value="WH-like_DNA-bd_sf"/>
</dbReference>
<dbReference type="GO" id="GO:0003676">
    <property type="term" value="F:nucleic acid binding"/>
    <property type="evidence" value="ECO:0007669"/>
    <property type="project" value="InterPro"/>
</dbReference>
<dbReference type="InterPro" id="IPR004179">
    <property type="entry name" value="Sec63-dom"/>
</dbReference>
<feature type="region of interest" description="Disordered" evidence="11">
    <location>
        <begin position="1311"/>
        <end position="1393"/>
    </location>
</feature>
<dbReference type="CDD" id="cd18795">
    <property type="entry name" value="SF2_C_Ski2"/>
    <property type="match status" value="1"/>
</dbReference>
<evidence type="ECO:0000256" key="9">
    <source>
        <dbReference type="ARBA" id="ARBA00034808"/>
    </source>
</evidence>
<feature type="region of interest" description="Disordered" evidence="11">
    <location>
        <begin position="1009"/>
        <end position="1034"/>
    </location>
</feature>
<evidence type="ECO:0000256" key="11">
    <source>
        <dbReference type="SAM" id="MobiDB-lite"/>
    </source>
</evidence>
<keyword evidence="6" id="KW-0413">Isomerase</keyword>
<feature type="region of interest" description="Disordered" evidence="11">
    <location>
        <begin position="22"/>
        <end position="64"/>
    </location>
</feature>
<dbReference type="InterPro" id="IPR011545">
    <property type="entry name" value="DEAD/DEAH_box_helicase_dom"/>
</dbReference>
<feature type="region of interest" description="Disordered" evidence="11">
    <location>
        <begin position="935"/>
        <end position="961"/>
    </location>
</feature>